<dbReference type="EMBL" id="MLJW01000104">
    <property type="protein sequence ID" value="OIQ99628.1"/>
    <property type="molecule type" value="Genomic_DNA"/>
</dbReference>
<feature type="region of interest" description="Disordered" evidence="1">
    <location>
        <begin position="1"/>
        <end position="46"/>
    </location>
</feature>
<gene>
    <name evidence="2" type="ORF">GALL_183780</name>
</gene>
<sequence>MSMKKTDLEKHLAKKLDGRMKSGIVPQRFGQSAAAAGARPERKSRNSAVKLVPLACRLPAELVNRLRERAVGHEGGMQAIMAQAAELWLQSSAGATPASGASQATPSK</sequence>
<name>A0A1J5S5X8_9ZZZZ</name>
<evidence type="ECO:0000256" key="1">
    <source>
        <dbReference type="SAM" id="MobiDB-lite"/>
    </source>
</evidence>
<organism evidence="2">
    <name type="scientific">mine drainage metagenome</name>
    <dbReference type="NCBI Taxonomy" id="410659"/>
    <lineage>
        <taxon>unclassified sequences</taxon>
        <taxon>metagenomes</taxon>
        <taxon>ecological metagenomes</taxon>
    </lineage>
</organism>
<reference evidence="2" key="1">
    <citation type="submission" date="2016-10" db="EMBL/GenBank/DDBJ databases">
        <title>Sequence of Gallionella enrichment culture.</title>
        <authorList>
            <person name="Poehlein A."/>
            <person name="Muehling M."/>
            <person name="Daniel R."/>
        </authorList>
    </citation>
    <scope>NUCLEOTIDE SEQUENCE</scope>
</reference>
<dbReference type="AlphaFoldDB" id="A0A1J5S5X8"/>
<feature type="compositionally biased region" description="Basic and acidic residues" evidence="1">
    <location>
        <begin position="1"/>
        <end position="20"/>
    </location>
</feature>
<evidence type="ECO:0000313" key="2">
    <source>
        <dbReference type="EMBL" id="OIQ99628.1"/>
    </source>
</evidence>
<accession>A0A1J5S5X8</accession>
<protein>
    <submittedName>
        <fullName evidence="2">Uncharacterized protein</fullName>
    </submittedName>
</protein>
<comment type="caution">
    <text evidence="2">The sequence shown here is derived from an EMBL/GenBank/DDBJ whole genome shotgun (WGS) entry which is preliminary data.</text>
</comment>
<proteinExistence type="predicted"/>